<dbReference type="RefSeq" id="WP_261696027.1">
    <property type="nucleotide sequence ID" value="NZ_CP104694.1"/>
</dbReference>
<feature type="compositionally biased region" description="Basic and acidic residues" evidence="3">
    <location>
        <begin position="161"/>
        <end position="175"/>
    </location>
</feature>
<evidence type="ECO:0000313" key="6">
    <source>
        <dbReference type="Proteomes" id="UP001064632"/>
    </source>
</evidence>
<dbReference type="EMBL" id="CP104694">
    <property type="protein sequence ID" value="UXI69069.1"/>
    <property type="molecule type" value="Genomic_DNA"/>
</dbReference>
<feature type="domain" description="Glycine zipper 2TM" evidence="4">
    <location>
        <begin position="80"/>
        <end position="120"/>
    </location>
</feature>
<reference evidence="5" key="1">
    <citation type="submission" date="2022-09" db="EMBL/GenBank/DDBJ databases">
        <title>Tahibacter sp. nov., isolated from a fresh water.</title>
        <authorList>
            <person name="Baek J.H."/>
            <person name="Lee J.K."/>
            <person name="Kim J.M."/>
            <person name="Jeon C.O."/>
        </authorList>
    </citation>
    <scope>NUCLEOTIDE SEQUENCE</scope>
    <source>
        <strain evidence="5">W38</strain>
    </source>
</reference>
<evidence type="ECO:0000259" key="4">
    <source>
        <dbReference type="Pfam" id="PF05433"/>
    </source>
</evidence>
<name>A0ABY6BH30_9GAMM</name>
<accession>A0ABY6BH30</accession>
<comment type="subcellular location">
    <subcellularLocation>
        <location evidence="1">Membrane</location>
    </subcellularLocation>
</comment>
<dbReference type="InterPro" id="IPR008816">
    <property type="entry name" value="Gly_zipper_2TM_dom"/>
</dbReference>
<gene>
    <name evidence="5" type="ORF">N4264_05300</name>
</gene>
<evidence type="ECO:0000256" key="2">
    <source>
        <dbReference type="ARBA" id="ARBA00023136"/>
    </source>
</evidence>
<protein>
    <submittedName>
        <fullName evidence="5">Glycine zipper 2TM domain-containing protein</fullName>
    </submittedName>
</protein>
<proteinExistence type="predicted"/>
<dbReference type="Proteomes" id="UP001064632">
    <property type="component" value="Chromosome"/>
</dbReference>
<evidence type="ECO:0000256" key="3">
    <source>
        <dbReference type="SAM" id="MobiDB-lite"/>
    </source>
</evidence>
<dbReference type="InterPro" id="IPR051407">
    <property type="entry name" value="Bact_OM_lipoprot/Surf_antigen"/>
</dbReference>
<dbReference type="PANTHER" id="PTHR35603">
    <property type="match status" value="1"/>
</dbReference>
<keyword evidence="6" id="KW-1185">Reference proteome</keyword>
<dbReference type="NCBIfam" id="NF008437">
    <property type="entry name" value="PRK11280.1"/>
    <property type="match status" value="1"/>
</dbReference>
<evidence type="ECO:0000256" key="1">
    <source>
        <dbReference type="ARBA" id="ARBA00004370"/>
    </source>
</evidence>
<dbReference type="PANTHER" id="PTHR35603:SF2">
    <property type="entry name" value="OUTER MEMBRANE LIPOPROTEIN"/>
    <property type="match status" value="1"/>
</dbReference>
<dbReference type="Pfam" id="PF05433">
    <property type="entry name" value="Rick_17kDa_Anti"/>
    <property type="match status" value="1"/>
</dbReference>
<evidence type="ECO:0000313" key="5">
    <source>
        <dbReference type="EMBL" id="UXI69069.1"/>
    </source>
</evidence>
<feature type="region of interest" description="Disordered" evidence="3">
    <location>
        <begin position="161"/>
        <end position="186"/>
    </location>
</feature>
<keyword evidence="2" id="KW-0472">Membrane</keyword>
<organism evidence="5 6">
    <name type="scientific">Tahibacter amnicola</name>
    <dbReference type="NCBI Taxonomy" id="2976241"/>
    <lineage>
        <taxon>Bacteria</taxon>
        <taxon>Pseudomonadati</taxon>
        <taxon>Pseudomonadota</taxon>
        <taxon>Gammaproteobacteria</taxon>
        <taxon>Lysobacterales</taxon>
        <taxon>Rhodanobacteraceae</taxon>
        <taxon>Tahibacter</taxon>
    </lineage>
</organism>
<sequence length="186" mass="19585">METKLILGIATGVVIAVGGMAAAQRYSGQSQAAAEAAREAALWADVRSVHPVIEKITTPRRDCEQATVTKRLPERDGNVGGTVIGALVGGAIGNQVGGGKGRQAATVGGAVAGGFIGHEMDKRHVGGRVVTSTETRCRTVEDVSEKVVGYDVTYLHNGREYTTRMDHDPGTRLRVEPTVQPVQSRP</sequence>